<gene>
    <name evidence="2" type="ORF">FKG95_28210</name>
</gene>
<dbReference type="RefSeq" id="WP_142899815.1">
    <property type="nucleotide sequence ID" value="NZ_ML660069.1"/>
</dbReference>
<dbReference type="Proteomes" id="UP000315252">
    <property type="component" value="Unassembled WGS sequence"/>
</dbReference>
<accession>A0A545SZ72</accession>
<dbReference type="EMBL" id="VHSH01000018">
    <property type="protein sequence ID" value="TQV70264.1"/>
    <property type="molecule type" value="Genomic_DNA"/>
</dbReference>
<evidence type="ECO:0000256" key="1">
    <source>
        <dbReference type="SAM" id="SignalP"/>
    </source>
</evidence>
<name>A0A545SZ72_9PROT</name>
<sequence length="108" mass="11672">MRNIIPKAVLSAALIAGVTLPAAARFENLRPDVERHLSTKGISEADVDKISILPRRRAGEGSDIVRGYNATVSFHNCDGHLVISMNRVGHIKDVYSRGACSFPGVPSY</sequence>
<comment type="caution">
    <text evidence="2">The sequence shown here is derived from an EMBL/GenBank/DDBJ whole genome shotgun (WGS) entry which is preliminary data.</text>
</comment>
<proteinExistence type="predicted"/>
<reference evidence="2 3" key="1">
    <citation type="submission" date="2019-06" db="EMBL/GenBank/DDBJ databases">
        <title>Whole genome sequence for Rhodospirillaceae sp. R148.</title>
        <authorList>
            <person name="Wang G."/>
        </authorList>
    </citation>
    <scope>NUCLEOTIDE SEQUENCE [LARGE SCALE GENOMIC DNA]</scope>
    <source>
        <strain evidence="2 3">R148</strain>
    </source>
</reference>
<protein>
    <submittedName>
        <fullName evidence="2">Uncharacterized protein</fullName>
    </submittedName>
</protein>
<organism evidence="2 3">
    <name type="scientific">Denitrobaculum tricleocarpae</name>
    <dbReference type="NCBI Taxonomy" id="2591009"/>
    <lineage>
        <taxon>Bacteria</taxon>
        <taxon>Pseudomonadati</taxon>
        <taxon>Pseudomonadota</taxon>
        <taxon>Alphaproteobacteria</taxon>
        <taxon>Rhodospirillales</taxon>
        <taxon>Rhodospirillaceae</taxon>
        <taxon>Denitrobaculum</taxon>
    </lineage>
</organism>
<keyword evidence="3" id="KW-1185">Reference proteome</keyword>
<keyword evidence="1" id="KW-0732">Signal</keyword>
<feature type="chain" id="PRO_5022238108" evidence="1">
    <location>
        <begin position="25"/>
        <end position="108"/>
    </location>
</feature>
<evidence type="ECO:0000313" key="2">
    <source>
        <dbReference type="EMBL" id="TQV70264.1"/>
    </source>
</evidence>
<dbReference type="AlphaFoldDB" id="A0A545SZ72"/>
<dbReference type="OrthoDB" id="8480993at2"/>
<feature type="signal peptide" evidence="1">
    <location>
        <begin position="1"/>
        <end position="24"/>
    </location>
</feature>
<evidence type="ECO:0000313" key="3">
    <source>
        <dbReference type="Proteomes" id="UP000315252"/>
    </source>
</evidence>